<comment type="caution">
    <text evidence="2">The sequence shown here is derived from an EMBL/GenBank/DDBJ whole genome shotgun (WGS) entry which is preliminary data.</text>
</comment>
<organism evidence="2 3">
    <name type="scientific">Bacillus cytotoxicus</name>
    <dbReference type="NCBI Taxonomy" id="580165"/>
    <lineage>
        <taxon>Bacteria</taxon>
        <taxon>Bacillati</taxon>
        <taxon>Bacillota</taxon>
        <taxon>Bacilli</taxon>
        <taxon>Bacillales</taxon>
        <taxon>Bacillaceae</taxon>
        <taxon>Bacillus</taxon>
        <taxon>Bacillus cereus group</taxon>
    </lineage>
</organism>
<dbReference type="Proteomes" id="UP000242164">
    <property type="component" value="Unassembled WGS sequence"/>
</dbReference>
<accession>A0AAX2CGH7</accession>
<keyword evidence="1" id="KW-0812">Transmembrane</keyword>
<evidence type="ECO:0000313" key="2">
    <source>
        <dbReference type="EMBL" id="SCL91428.1"/>
    </source>
</evidence>
<gene>
    <name evidence="2" type="ORF">BCB44BAC_01876</name>
</gene>
<dbReference type="EMBL" id="FMIK01000024">
    <property type="protein sequence ID" value="SCL91428.1"/>
    <property type="molecule type" value="Genomic_DNA"/>
</dbReference>
<evidence type="ECO:0000313" key="3">
    <source>
        <dbReference type="Proteomes" id="UP000242164"/>
    </source>
</evidence>
<sequence length="41" mass="4679">MITILWFLIKESGGDVIFGYVSIVATLIMFLLSPLIDWPKH</sequence>
<name>A0AAX2CGH7_9BACI</name>
<keyword evidence="1" id="KW-1133">Transmembrane helix</keyword>
<feature type="transmembrane region" description="Helical" evidence="1">
    <location>
        <begin position="17"/>
        <end position="36"/>
    </location>
</feature>
<keyword evidence="1" id="KW-0472">Membrane</keyword>
<proteinExistence type="predicted"/>
<dbReference type="AlphaFoldDB" id="A0AAX2CGH7"/>
<evidence type="ECO:0000256" key="1">
    <source>
        <dbReference type="SAM" id="Phobius"/>
    </source>
</evidence>
<protein>
    <submittedName>
        <fullName evidence="2">Uncharacterized protein</fullName>
    </submittedName>
</protein>
<reference evidence="2 3" key="1">
    <citation type="submission" date="2016-08" db="EMBL/GenBank/DDBJ databases">
        <authorList>
            <person name="Loux V."/>
            <person name="Rue O."/>
        </authorList>
    </citation>
    <scope>NUCLEOTIDE SEQUENCE [LARGE SCALE GENOMIC DNA]</scope>
    <source>
        <strain evidence="2 3">AFSSA_08CEB44bac</strain>
    </source>
</reference>